<accession>Q47K10</accession>
<evidence type="ECO:0000313" key="3">
    <source>
        <dbReference type="EMBL" id="AAZ44821.1"/>
    </source>
</evidence>
<feature type="compositionally biased region" description="Basic and acidic residues" evidence="1">
    <location>
        <begin position="105"/>
        <end position="136"/>
    </location>
</feature>
<evidence type="ECO:0000256" key="2">
    <source>
        <dbReference type="SAM" id="SignalP"/>
    </source>
</evidence>
<dbReference type="HOGENOM" id="CLU_1352770_0_0_4"/>
<proteinExistence type="predicted"/>
<dbReference type="KEGG" id="dar:Daro_0062"/>
<reference evidence="3" key="1">
    <citation type="submission" date="2005-08" db="EMBL/GenBank/DDBJ databases">
        <title>Complete sequence of Dechloromonas aromatica RCB.</title>
        <authorList>
            <person name="Salinero K.K."/>
            <person name="Copeland A."/>
            <person name="Lucas S."/>
            <person name="Lapidus A."/>
            <person name="Barry K."/>
            <person name="Detter J.C."/>
            <person name="Glavina T."/>
            <person name="Hammon N."/>
            <person name="Israni S."/>
            <person name="Pitluck S."/>
            <person name="Di Bartolo G."/>
            <person name="Trong S."/>
            <person name="Schmutz J."/>
            <person name="Larimer F."/>
            <person name="Land M."/>
            <person name="Ivanova N."/>
            <person name="Richardson P."/>
        </authorList>
    </citation>
    <scope>NUCLEOTIDE SEQUENCE</scope>
    <source>
        <strain evidence="3">RCB</strain>
    </source>
</reference>
<evidence type="ECO:0000256" key="1">
    <source>
        <dbReference type="SAM" id="MobiDB-lite"/>
    </source>
</evidence>
<feature type="signal peptide" evidence="2">
    <location>
        <begin position="1"/>
        <end position="24"/>
    </location>
</feature>
<feature type="chain" id="PRO_5004233618" evidence="2">
    <location>
        <begin position="25"/>
        <end position="202"/>
    </location>
</feature>
<keyword evidence="2" id="KW-0732">Signal</keyword>
<organism evidence="3">
    <name type="scientific">Dechloromonas aromatica (strain RCB)</name>
    <dbReference type="NCBI Taxonomy" id="159087"/>
    <lineage>
        <taxon>Bacteria</taxon>
        <taxon>Pseudomonadati</taxon>
        <taxon>Pseudomonadota</taxon>
        <taxon>Betaproteobacteria</taxon>
        <taxon>Rhodocyclales</taxon>
        <taxon>Azonexaceae</taxon>
        <taxon>Dechloromonas</taxon>
    </lineage>
</organism>
<dbReference type="EMBL" id="CP000089">
    <property type="protein sequence ID" value="AAZ44821.1"/>
    <property type="molecule type" value="Genomic_DNA"/>
</dbReference>
<dbReference type="AlphaFoldDB" id="Q47K10"/>
<name>Q47K10_DECAR</name>
<feature type="compositionally biased region" description="Basic and acidic residues" evidence="1">
    <location>
        <begin position="144"/>
        <end position="202"/>
    </location>
</feature>
<protein>
    <submittedName>
        <fullName evidence="3">Biopolymer transport protein TolA</fullName>
    </submittedName>
</protein>
<dbReference type="STRING" id="159087.Daro_0062"/>
<feature type="region of interest" description="Disordered" evidence="1">
    <location>
        <begin position="105"/>
        <end position="202"/>
    </location>
</feature>
<sequence length="202" mass="22811">MENRSLSVVAGLITLLAMPLAALAAESGTETDQQASWRERLDKASALQIESKALKEEGLKRNEQKYLECEKKFLVNSCRIDADREYQKTTHEARRLEAEGKALEREVKKEQLADRDKRRAEEAPSREADMQMREAETAASRQASELHTEAVRSDKAKKAAEGAKRKAEQAEKHRQKQEAHDAKVAAKKLEAERRAAEDGEKK</sequence>
<gene>
    <name evidence="3" type="ordered locus">Daro_0062</name>
</gene>